<organism evidence="1 2">
    <name type="scientific">Theobroma cacao</name>
    <name type="common">Cacao</name>
    <name type="synonym">Cocoa</name>
    <dbReference type="NCBI Taxonomy" id="3641"/>
    <lineage>
        <taxon>Eukaryota</taxon>
        <taxon>Viridiplantae</taxon>
        <taxon>Streptophyta</taxon>
        <taxon>Embryophyta</taxon>
        <taxon>Tracheophyta</taxon>
        <taxon>Spermatophyta</taxon>
        <taxon>Magnoliopsida</taxon>
        <taxon>eudicotyledons</taxon>
        <taxon>Gunneridae</taxon>
        <taxon>Pentapetalae</taxon>
        <taxon>rosids</taxon>
        <taxon>malvids</taxon>
        <taxon>Malvales</taxon>
        <taxon>Malvaceae</taxon>
        <taxon>Byttnerioideae</taxon>
        <taxon>Theobroma</taxon>
    </lineage>
</organism>
<protein>
    <recommendedName>
        <fullName evidence="3">Reverse transcriptase domain-containing protein</fullName>
    </recommendedName>
</protein>
<gene>
    <name evidence="1" type="ORF">TCM_012757</name>
</gene>
<dbReference type="HOGENOM" id="CLU_1743817_0_0_1"/>
<proteinExistence type="predicted"/>
<accession>A0A061G2Q0</accession>
<keyword evidence="2" id="KW-1185">Reference proteome</keyword>
<sequence length="150" mass="16989">MHLHSMAFILVNGSTTALFRTKLRFWQSDPHSFFSSFIMAVTTLHLLLTRAKQLNYLHGITLKGLGLTISQLHFADDTIIFVEPRVSAMMNIKRLLCCVELISRLKIYFGKSCVYLVGVDQTVCNDMANILSCRVGACFSLILACRWELI</sequence>
<evidence type="ECO:0008006" key="3">
    <source>
        <dbReference type="Google" id="ProtNLM"/>
    </source>
</evidence>
<dbReference type="InParanoid" id="A0A061G2Q0"/>
<evidence type="ECO:0000313" key="2">
    <source>
        <dbReference type="Proteomes" id="UP000026915"/>
    </source>
</evidence>
<dbReference type="EMBL" id="CM001881">
    <property type="protein sequence ID" value="EOY21299.1"/>
    <property type="molecule type" value="Genomic_DNA"/>
</dbReference>
<dbReference type="OMA" id="CNDMANI"/>
<dbReference type="AlphaFoldDB" id="A0A061G2Q0"/>
<reference evidence="1 2" key="1">
    <citation type="journal article" date="2013" name="Genome Biol.">
        <title>The genome sequence of the most widely cultivated cacao type and its use to identify candidate genes regulating pod color.</title>
        <authorList>
            <person name="Motamayor J.C."/>
            <person name="Mockaitis K."/>
            <person name="Schmutz J."/>
            <person name="Haiminen N."/>
            <person name="Iii D.L."/>
            <person name="Cornejo O."/>
            <person name="Findley S.D."/>
            <person name="Zheng P."/>
            <person name="Utro F."/>
            <person name="Royaert S."/>
            <person name="Saski C."/>
            <person name="Jenkins J."/>
            <person name="Podicheti R."/>
            <person name="Zhao M."/>
            <person name="Scheffler B.E."/>
            <person name="Stack J.C."/>
            <person name="Feltus F.A."/>
            <person name="Mustiga G.M."/>
            <person name="Amores F."/>
            <person name="Phillips W."/>
            <person name="Marelli J.P."/>
            <person name="May G.D."/>
            <person name="Shapiro H."/>
            <person name="Ma J."/>
            <person name="Bustamante C.D."/>
            <person name="Schnell R.J."/>
            <person name="Main D."/>
            <person name="Gilbert D."/>
            <person name="Parida L."/>
            <person name="Kuhn D.N."/>
        </authorList>
    </citation>
    <scope>NUCLEOTIDE SEQUENCE [LARGE SCALE GENOMIC DNA]</scope>
    <source>
        <strain evidence="2">cv. Matina 1-6</strain>
    </source>
</reference>
<evidence type="ECO:0000313" key="1">
    <source>
        <dbReference type="EMBL" id="EOY21299.1"/>
    </source>
</evidence>
<dbReference type="Proteomes" id="UP000026915">
    <property type="component" value="Chromosome 3"/>
</dbReference>
<dbReference type="Gramene" id="EOY21299">
    <property type="protein sequence ID" value="EOY21299"/>
    <property type="gene ID" value="TCM_012757"/>
</dbReference>
<name>A0A061G2Q0_THECC</name>